<feature type="region of interest" description="Disordered" evidence="14">
    <location>
        <begin position="1"/>
        <end position="27"/>
    </location>
</feature>
<keyword evidence="16" id="KW-1185">Reference proteome</keyword>
<dbReference type="EMBL" id="AEQP01000006">
    <property type="protein sequence ID" value="EFV95049.1"/>
    <property type="molecule type" value="Genomic_DNA"/>
</dbReference>
<dbReference type="NCBIfam" id="TIGR00328">
    <property type="entry name" value="flhB"/>
    <property type="match status" value="1"/>
</dbReference>
<dbReference type="STRING" id="887898.HMPREF0551_1271"/>
<dbReference type="Gene3D" id="6.10.250.2080">
    <property type="match status" value="1"/>
</dbReference>
<dbReference type="FunFam" id="3.40.1690.10:FF:000001">
    <property type="entry name" value="Flagellar biosynthetic protein FlhB"/>
    <property type="match status" value="1"/>
</dbReference>
<comment type="function">
    <text evidence="12 13">Required for formation of the rod structure in the basal body of the flagellar apparatus. Together with FliI and FliH, may constitute the export apparatus of flagellin.</text>
</comment>
<feature type="transmembrane region" description="Helical" evidence="13">
    <location>
        <begin position="185"/>
        <end position="207"/>
    </location>
</feature>
<sequence length="384" mass="41721">MAETSKEDRQLPASEQRLRKAREEGNVPRSRDVAHLLVMGAGMGALALMGPSLADGMRRLMASTFAFDGQVRLYFLDALQPALAHFGDLGWRTLAILLSVCAAAIAASTIPGGFNLSVKALGVKISRISPASGLKRIFSLRNLVEFLKLSLLASLLGAIGSWYAMDRFPEFAALSHGSLAGSVSHAMALVVGGLGLSMLLLFALALFDVPFQWFRHRADLRMTRDEAKREHRESEGDPQLKGQIRSRQREAARRRMLSAVPSADIVVVNPTHYAVAIRYDEAAGGAPRVVAKGLDELAMRIQAIARESGVPVLSAPPLARALYAHVELDQEIPQALYVAVAQVLVYVYQLKRWIPGRSTAPQAPVDLPVPTEMDPKHSEKGKHA</sequence>
<dbReference type="eggNOG" id="COG1377">
    <property type="taxonomic scope" value="Bacteria"/>
</dbReference>
<evidence type="ECO:0000256" key="8">
    <source>
        <dbReference type="ARBA" id="ARBA00022927"/>
    </source>
</evidence>
<keyword evidence="11 13" id="KW-1006">Bacterial flagellum protein export</keyword>
<organism evidence="15 16">
    <name type="scientific">Lautropia mirabilis ATCC 51599</name>
    <dbReference type="NCBI Taxonomy" id="887898"/>
    <lineage>
        <taxon>Bacteria</taxon>
        <taxon>Pseudomonadati</taxon>
        <taxon>Pseudomonadota</taxon>
        <taxon>Betaproteobacteria</taxon>
        <taxon>Burkholderiales</taxon>
        <taxon>Burkholderiaceae</taxon>
        <taxon>Lautropia</taxon>
    </lineage>
</organism>
<keyword evidence="5 13" id="KW-1003">Cell membrane</keyword>
<dbReference type="SUPFAM" id="SSF160544">
    <property type="entry name" value="EscU C-terminal domain-like"/>
    <property type="match status" value="1"/>
</dbReference>
<comment type="subcellular location">
    <subcellularLocation>
        <location evidence="1">Cell membrane</location>
        <topology evidence="1">Multi-pass membrane protein</topology>
    </subcellularLocation>
</comment>
<evidence type="ECO:0000256" key="9">
    <source>
        <dbReference type="ARBA" id="ARBA00022989"/>
    </source>
</evidence>
<dbReference type="GO" id="GO:0005886">
    <property type="term" value="C:plasma membrane"/>
    <property type="evidence" value="ECO:0007669"/>
    <property type="project" value="UniProtKB-SubCell"/>
</dbReference>
<evidence type="ECO:0000256" key="6">
    <source>
        <dbReference type="ARBA" id="ARBA00022692"/>
    </source>
</evidence>
<dbReference type="PRINTS" id="PR00950">
    <property type="entry name" value="TYPE3IMSPROT"/>
</dbReference>
<keyword evidence="7 13" id="KW-1005">Bacterial flagellum biogenesis</keyword>
<dbReference type="PANTHER" id="PTHR30531:SF12">
    <property type="entry name" value="FLAGELLAR BIOSYNTHETIC PROTEIN FLHB"/>
    <property type="match status" value="1"/>
</dbReference>
<evidence type="ECO:0000256" key="10">
    <source>
        <dbReference type="ARBA" id="ARBA00023136"/>
    </source>
</evidence>
<dbReference type="InterPro" id="IPR029025">
    <property type="entry name" value="T3SS_substrate_exporter_C"/>
</dbReference>
<keyword evidence="15" id="KW-0969">Cilium</keyword>
<keyword evidence="4 13" id="KW-0813">Transport</keyword>
<dbReference type="PANTHER" id="PTHR30531">
    <property type="entry name" value="FLAGELLAR BIOSYNTHETIC PROTEIN FLHB"/>
    <property type="match status" value="1"/>
</dbReference>
<dbReference type="GO" id="GO:0044780">
    <property type="term" value="P:bacterial-type flagellum assembly"/>
    <property type="evidence" value="ECO:0007669"/>
    <property type="project" value="InterPro"/>
</dbReference>
<accession>E7RX58</accession>
<feature type="transmembrane region" description="Helical" evidence="13">
    <location>
        <begin position="146"/>
        <end position="165"/>
    </location>
</feature>
<evidence type="ECO:0000256" key="13">
    <source>
        <dbReference type="RuleBase" id="RU364091"/>
    </source>
</evidence>
<evidence type="ECO:0000256" key="2">
    <source>
        <dbReference type="ARBA" id="ARBA00010690"/>
    </source>
</evidence>
<evidence type="ECO:0000313" key="16">
    <source>
        <dbReference type="Proteomes" id="UP000011021"/>
    </source>
</evidence>
<comment type="caution">
    <text evidence="15">The sequence shown here is derived from an EMBL/GenBank/DDBJ whole genome shotgun (WGS) entry which is preliminary data.</text>
</comment>
<evidence type="ECO:0000256" key="5">
    <source>
        <dbReference type="ARBA" id="ARBA00022475"/>
    </source>
</evidence>
<dbReference type="HOGENOM" id="CLU_041013_1_0_4"/>
<evidence type="ECO:0000313" key="15">
    <source>
        <dbReference type="EMBL" id="EFV95049.1"/>
    </source>
</evidence>
<evidence type="ECO:0000256" key="14">
    <source>
        <dbReference type="SAM" id="MobiDB-lite"/>
    </source>
</evidence>
<dbReference type="InterPro" id="IPR006135">
    <property type="entry name" value="T3SS_substrate_exporter"/>
</dbReference>
<protein>
    <recommendedName>
        <fullName evidence="3 13">Flagellar biosynthetic protein FlhB</fullName>
    </recommendedName>
</protein>
<dbReference type="GO" id="GO:0009306">
    <property type="term" value="P:protein secretion"/>
    <property type="evidence" value="ECO:0007669"/>
    <property type="project" value="InterPro"/>
</dbReference>
<keyword evidence="9 13" id="KW-1133">Transmembrane helix</keyword>
<comment type="similarity">
    <text evidence="2 13">Belongs to the type III secretion exporter family.</text>
</comment>
<dbReference type="Gene3D" id="3.40.1690.10">
    <property type="entry name" value="secretion proteins EscU"/>
    <property type="match status" value="1"/>
</dbReference>
<feature type="transmembrane region" description="Helical" evidence="13">
    <location>
        <begin position="94"/>
        <end position="118"/>
    </location>
</feature>
<keyword evidence="8 13" id="KW-0653">Protein transport</keyword>
<dbReference type="Pfam" id="PF01312">
    <property type="entry name" value="Bac_export_2"/>
    <property type="match status" value="1"/>
</dbReference>
<reference evidence="15 16" key="1">
    <citation type="submission" date="2010-12" db="EMBL/GenBank/DDBJ databases">
        <authorList>
            <person name="Muzny D."/>
            <person name="Qin X."/>
            <person name="Deng J."/>
            <person name="Jiang H."/>
            <person name="Liu Y."/>
            <person name="Qu J."/>
            <person name="Song X.-Z."/>
            <person name="Zhang L."/>
            <person name="Thornton R."/>
            <person name="Coyle M."/>
            <person name="Francisco L."/>
            <person name="Jackson L."/>
            <person name="Javaid M."/>
            <person name="Korchina V."/>
            <person name="Kovar C."/>
            <person name="Mata R."/>
            <person name="Mathew T."/>
            <person name="Ngo R."/>
            <person name="Nguyen L."/>
            <person name="Nguyen N."/>
            <person name="Okwuonu G."/>
            <person name="Ongeri F."/>
            <person name="Pham C."/>
            <person name="Simmons D."/>
            <person name="Wilczek-Boney K."/>
            <person name="Hale W."/>
            <person name="Jakkamsetti A."/>
            <person name="Pham P."/>
            <person name="Ruth R."/>
            <person name="San Lucas F."/>
            <person name="Warren J."/>
            <person name="Zhang J."/>
            <person name="Zhao Z."/>
            <person name="Zhou C."/>
            <person name="Zhu D."/>
            <person name="Lee S."/>
            <person name="Bess C."/>
            <person name="Blankenburg K."/>
            <person name="Forbes L."/>
            <person name="Fu Q."/>
            <person name="Gubbala S."/>
            <person name="Hirani K."/>
            <person name="Jayaseelan J.C."/>
            <person name="Lara F."/>
            <person name="Munidasa M."/>
            <person name="Palculict T."/>
            <person name="Patil S."/>
            <person name="Pu L.-L."/>
            <person name="Saada N."/>
            <person name="Tang L."/>
            <person name="Weissenberger G."/>
            <person name="Zhu Y."/>
            <person name="Hemphill L."/>
            <person name="Shang Y."/>
            <person name="Youmans B."/>
            <person name="Ayvaz T."/>
            <person name="Ross M."/>
            <person name="Santibanez J."/>
            <person name="Aqrawi P."/>
            <person name="Gross S."/>
            <person name="Joshi V."/>
            <person name="Fowler G."/>
            <person name="Nazareth L."/>
            <person name="Reid J."/>
            <person name="Worley K."/>
            <person name="Petrosino J."/>
            <person name="Highlander S."/>
            <person name="Gibbs R."/>
        </authorList>
    </citation>
    <scope>NUCLEOTIDE SEQUENCE [LARGE SCALE GENOMIC DNA]</scope>
    <source>
        <strain evidence="15 16">ATCC 51599</strain>
    </source>
</reference>
<gene>
    <name evidence="13 15" type="primary">flhB</name>
    <name evidence="15" type="ORF">HMPREF0551_1271</name>
</gene>
<proteinExistence type="inferred from homology"/>
<feature type="compositionally biased region" description="Basic and acidic residues" evidence="14">
    <location>
        <begin position="226"/>
        <end position="235"/>
    </location>
</feature>
<evidence type="ECO:0000256" key="11">
    <source>
        <dbReference type="ARBA" id="ARBA00023225"/>
    </source>
</evidence>
<evidence type="ECO:0000256" key="7">
    <source>
        <dbReference type="ARBA" id="ARBA00022795"/>
    </source>
</evidence>
<keyword evidence="10 13" id="KW-0472">Membrane</keyword>
<name>E7RX58_9BURK</name>
<dbReference type="RefSeq" id="WP_005673530.1">
    <property type="nucleotide sequence ID" value="NZ_CP146288.1"/>
</dbReference>
<dbReference type="Proteomes" id="UP000011021">
    <property type="component" value="Unassembled WGS sequence"/>
</dbReference>
<evidence type="ECO:0000256" key="4">
    <source>
        <dbReference type="ARBA" id="ARBA00022448"/>
    </source>
</evidence>
<keyword evidence="15" id="KW-0966">Cell projection</keyword>
<dbReference type="AlphaFoldDB" id="E7RX58"/>
<feature type="transmembrane region" description="Helical" evidence="13">
    <location>
        <begin position="33"/>
        <end position="54"/>
    </location>
</feature>
<evidence type="ECO:0000256" key="3">
    <source>
        <dbReference type="ARBA" id="ARBA00021622"/>
    </source>
</evidence>
<keyword evidence="15" id="KW-0282">Flagellum</keyword>
<dbReference type="InterPro" id="IPR006136">
    <property type="entry name" value="FlhB"/>
</dbReference>
<feature type="region of interest" description="Disordered" evidence="14">
    <location>
        <begin position="226"/>
        <end position="245"/>
    </location>
</feature>
<evidence type="ECO:0000256" key="1">
    <source>
        <dbReference type="ARBA" id="ARBA00004651"/>
    </source>
</evidence>
<keyword evidence="6 13" id="KW-0812">Transmembrane</keyword>
<feature type="region of interest" description="Disordered" evidence="14">
    <location>
        <begin position="364"/>
        <end position="384"/>
    </location>
</feature>
<evidence type="ECO:0000256" key="12">
    <source>
        <dbReference type="ARBA" id="ARBA00025078"/>
    </source>
</evidence>